<accession>A0A344L441</accession>
<organism evidence="2 3">
    <name type="scientific">Amycolatopsis albispora</name>
    <dbReference type="NCBI Taxonomy" id="1804986"/>
    <lineage>
        <taxon>Bacteria</taxon>
        <taxon>Bacillati</taxon>
        <taxon>Actinomycetota</taxon>
        <taxon>Actinomycetes</taxon>
        <taxon>Pseudonocardiales</taxon>
        <taxon>Pseudonocardiaceae</taxon>
        <taxon>Amycolatopsis</taxon>
    </lineage>
</organism>
<evidence type="ECO:0000313" key="3">
    <source>
        <dbReference type="Proteomes" id="UP000250434"/>
    </source>
</evidence>
<gene>
    <name evidence="2" type="ORF">A4R43_09945</name>
</gene>
<protein>
    <recommendedName>
        <fullName evidence="1">Potassium/proton antiporter subunit KhtT-like N-terminal domain-containing protein</fullName>
    </recommendedName>
</protein>
<reference evidence="2 3" key="1">
    <citation type="submission" date="2016-04" db="EMBL/GenBank/DDBJ databases">
        <title>Complete genome sequence and analysis of deep-sea sediment isolate, Amycolatopsis sp. WP1.</title>
        <authorList>
            <person name="Wang H."/>
            <person name="Chen S."/>
            <person name="Wu Q."/>
        </authorList>
    </citation>
    <scope>NUCLEOTIDE SEQUENCE [LARGE SCALE GENOMIC DNA]</scope>
    <source>
        <strain evidence="2 3">WP1</strain>
    </source>
</reference>
<sequence length="86" mass="9675">METDSHRLPGHRMVHHFRTRSGERLAVLHAGSGRSLLVYGTADPDAPERSIALDGDEADHLAELLHGEGIRERLDRIERRIEELAC</sequence>
<proteinExistence type="predicted"/>
<dbReference type="EMBL" id="CP015163">
    <property type="protein sequence ID" value="AXB42815.1"/>
    <property type="molecule type" value="Genomic_DNA"/>
</dbReference>
<feature type="domain" description="Potassium/proton antiporter subunit KhtT-like N-terminal" evidence="1">
    <location>
        <begin position="1"/>
        <end position="67"/>
    </location>
</feature>
<dbReference type="InterPro" id="IPR058776">
    <property type="entry name" value="KhtT-like_N"/>
</dbReference>
<dbReference type="KEGG" id="aab:A4R43_09945"/>
<evidence type="ECO:0000259" key="1">
    <source>
        <dbReference type="Pfam" id="PF25991"/>
    </source>
</evidence>
<dbReference type="Proteomes" id="UP000250434">
    <property type="component" value="Chromosome"/>
</dbReference>
<dbReference type="AlphaFoldDB" id="A0A344L441"/>
<evidence type="ECO:0000313" key="2">
    <source>
        <dbReference type="EMBL" id="AXB42815.1"/>
    </source>
</evidence>
<keyword evidence="3" id="KW-1185">Reference proteome</keyword>
<dbReference type="Pfam" id="PF25991">
    <property type="entry name" value="KhtT_N"/>
    <property type="match status" value="1"/>
</dbReference>
<dbReference type="RefSeq" id="WP_113692074.1">
    <property type="nucleotide sequence ID" value="NZ_CP015163.1"/>
</dbReference>
<name>A0A344L441_9PSEU</name>
<dbReference type="OrthoDB" id="3540322at2"/>